<gene>
    <name evidence="1" type="ORF">HMPREF1143_0500</name>
</gene>
<evidence type="ECO:0008006" key="3">
    <source>
        <dbReference type="Google" id="ProtNLM"/>
    </source>
</evidence>
<evidence type="ECO:0000313" key="2">
    <source>
        <dbReference type="Proteomes" id="UP000005244"/>
    </source>
</evidence>
<organism evidence="1 2">
    <name type="scientific">Peptoanaerobacter stomatis</name>
    <dbReference type="NCBI Taxonomy" id="796937"/>
    <lineage>
        <taxon>Bacteria</taxon>
        <taxon>Bacillati</taxon>
        <taxon>Bacillota</taxon>
        <taxon>Clostridia</taxon>
        <taxon>Peptostreptococcales</taxon>
        <taxon>Filifactoraceae</taxon>
        <taxon>Peptoanaerobacter</taxon>
    </lineage>
</organism>
<protein>
    <recommendedName>
        <fullName evidence="3">Phage head-tail adaptor</fullName>
    </recommendedName>
</protein>
<reference evidence="1 2" key="1">
    <citation type="submission" date="2012-07" db="EMBL/GenBank/DDBJ databases">
        <authorList>
            <person name="Durkin A.S."/>
            <person name="McCorrison J."/>
            <person name="Torralba M."/>
            <person name="Gillis M."/>
            <person name="Methe B."/>
            <person name="Sutton G."/>
            <person name="Nelson K.E."/>
        </authorList>
    </citation>
    <scope>NUCLEOTIDE SEQUENCE [LARGE SCALE GENOMIC DNA]</scope>
    <source>
        <strain evidence="1 2">OBRC8</strain>
    </source>
</reference>
<keyword evidence="2" id="KW-1185">Reference proteome</keyword>
<comment type="caution">
    <text evidence="1">The sequence shown here is derived from an EMBL/GenBank/DDBJ whole genome shotgun (WGS) entry which is preliminary data.</text>
</comment>
<sequence>MGLFNFKYLVNRYGKIKPVALIENGGYYDYENGGEYVKGSITKQEFEGAVVPFSTQELKYEENGRYKSEDRKLYCYRHFEVGDKIEHKNYVFTVDKKKDYSDFDDKLNIYYLVRSDVLGTEKN</sequence>
<accession>J6HK28</accession>
<dbReference type="AlphaFoldDB" id="J6HK28"/>
<dbReference type="Proteomes" id="UP000005244">
    <property type="component" value="Unassembled WGS sequence"/>
</dbReference>
<evidence type="ECO:0000313" key="1">
    <source>
        <dbReference type="EMBL" id="EJU22968.1"/>
    </source>
</evidence>
<dbReference type="RefSeq" id="WP_009530862.1">
    <property type="nucleotide sequence ID" value="NZ_ALNK01000017.1"/>
</dbReference>
<name>J6HK28_9FIRM</name>
<dbReference type="EMBL" id="ALNK01000017">
    <property type="protein sequence ID" value="EJU22968.1"/>
    <property type="molecule type" value="Genomic_DNA"/>
</dbReference>
<proteinExistence type="predicted"/>